<feature type="domain" description="Calcineurin-like phosphoesterase" evidence="3">
    <location>
        <begin position="323"/>
        <end position="518"/>
    </location>
</feature>
<keyword evidence="1" id="KW-0732">Signal</keyword>
<sequence>MAALAAGGLATTAEHADAATYPATFLDGTTTWRYSDDGSDPAAGDPDRLVWTAGDYDDAAWKSGTGGFGAKRGAASGIGPYTAVTLLNQYLNGTGVPNVPTFHFRSEFDLTGEQVDDLASLRGTVVYDDAVQIFVNGTQVAGFLDDKVVAAPEAERNQMYAGANNGDPVSSTFSVPVSALHEGTNTIAAAVYQTNDDSSDIYFDVTALTAVAADAPTVLSDVVLSIGADASQRSVTWYSDTDTAQVVQVAPASVATGGAFPEAAARTITATGAATTSGEFNRRATLDGLAENTAYVYRVGSATGGWSATSEFRTQDFSGDYDFLFVGDPQIGASGNVANDQAGWTDTLDLAEATYPDAELIFSAGDQVESAGNEAHYDAFLAPDQLREIPLVPVNGNHDVGSKAYEQHYTVPNLDPTAGAAGSATASGGDYWFEYKDVLFMVINSNSGDTTSHQAFLERVVAEHGDDATWKVLAFHHSIYSVAAHVNDTQIRDLRAALPTIISDLDIDLVLQGHDHSYTRSYLIEDGVLADPAETAAQGTVTAADGEVLYVTANSASGSKYYDVQAPDAWYASVINQEKVRNYSHVAVTDDSITVTTLRSQANGTGSPVNSVVDEVTLRRADTTPPVLTVPADGTVTQGADFDPMTGVTAVDAVDGDLTAQVAVTGAVDTAVLGAQTLTYRVADAAGNEATATRTVTVTAAAAFHQDVAPALSARSARVGQPLTADAGTWTPEPTAVAFQWLRDGSAIAGATAATYTPVAADLGTALSARITVSRAGLPDAVAVTDPVTVGAAVAAPGDGTPVAGGTGGTGSSGGGGSLATTGFTVGTALALAVALLVGGGLAVRHSRRRAA</sequence>
<dbReference type="CDD" id="cd00838">
    <property type="entry name" value="MPP_superfamily"/>
    <property type="match status" value="1"/>
</dbReference>
<accession>A0A3M2J4Q1</accession>
<dbReference type="Pfam" id="PF16656">
    <property type="entry name" value="Pur_ac_phosph_N"/>
    <property type="match status" value="1"/>
</dbReference>
<evidence type="ECO:0000259" key="3">
    <source>
        <dbReference type="Pfam" id="PF00149"/>
    </source>
</evidence>
<dbReference type="SUPFAM" id="SSF56300">
    <property type="entry name" value="Metallo-dependent phosphatases"/>
    <property type="match status" value="1"/>
</dbReference>
<evidence type="ECO:0000259" key="4">
    <source>
        <dbReference type="Pfam" id="PF16403"/>
    </source>
</evidence>
<dbReference type="SUPFAM" id="SSF49363">
    <property type="entry name" value="Purple acid phosphatase, N-terminal domain"/>
    <property type="match status" value="1"/>
</dbReference>
<dbReference type="Gene3D" id="2.60.40.10">
    <property type="entry name" value="Immunoglobulins"/>
    <property type="match status" value="1"/>
</dbReference>
<name>A0A3M2J4Q1_9CELL</name>
<dbReference type="Gene3D" id="2.60.40.380">
    <property type="entry name" value="Purple acid phosphatase-like, N-terminal"/>
    <property type="match status" value="1"/>
</dbReference>
<dbReference type="Pfam" id="PF16403">
    <property type="entry name" value="Bact_surface_Ig-like"/>
    <property type="match status" value="1"/>
</dbReference>
<dbReference type="Gene3D" id="2.60.120.260">
    <property type="entry name" value="Galactose-binding domain-like"/>
    <property type="match status" value="1"/>
</dbReference>
<feature type="domain" description="Pesticidal crystal protein Cry22Aa Ig-like" evidence="4">
    <location>
        <begin position="633"/>
        <end position="698"/>
    </location>
</feature>
<dbReference type="InterPro" id="IPR032179">
    <property type="entry name" value="Cry22Aa_Ig-like"/>
</dbReference>
<dbReference type="GO" id="GO:0046872">
    <property type="term" value="F:metal ion binding"/>
    <property type="evidence" value="ECO:0007669"/>
    <property type="project" value="InterPro"/>
</dbReference>
<keyword evidence="2" id="KW-0812">Transmembrane</keyword>
<dbReference type="InterPro" id="IPR013783">
    <property type="entry name" value="Ig-like_fold"/>
</dbReference>
<evidence type="ECO:0000256" key="1">
    <source>
        <dbReference type="ARBA" id="ARBA00022729"/>
    </source>
</evidence>
<dbReference type="GO" id="GO:0003993">
    <property type="term" value="F:acid phosphatase activity"/>
    <property type="evidence" value="ECO:0007669"/>
    <property type="project" value="InterPro"/>
</dbReference>
<protein>
    <submittedName>
        <fullName evidence="6">DUF5011 domain-containing protein</fullName>
    </submittedName>
</protein>
<proteinExistence type="predicted"/>
<dbReference type="Proteomes" id="UP000269289">
    <property type="component" value="Unassembled WGS sequence"/>
</dbReference>
<dbReference type="Gene3D" id="3.60.21.10">
    <property type="match status" value="1"/>
</dbReference>
<dbReference type="InterPro" id="IPR008963">
    <property type="entry name" value="Purple_acid_Pase-like_N"/>
</dbReference>
<dbReference type="PANTHER" id="PTHR22953">
    <property type="entry name" value="ACID PHOSPHATASE RELATED"/>
    <property type="match status" value="1"/>
</dbReference>
<organism evidence="6 7">
    <name type="scientific">Cellulomonas triticagri</name>
    <dbReference type="NCBI Taxonomy" id="2483352"/>
    <lineage>
        <taxon>Bacteria</taxon>
        <taxon>Bacillati</taxon>
        <taxon>Actinomycetota</taxon>
        <taxon>Actinomycetes</taxon>
        <taxon>Micrococcales</taxon>
        <taxon>Cellulomonadaceae</taxon>
        <taxon>Cellulomonas</taxon>
    </lineage>
</organism>
<evidence type="ECO:0000256" key="2">
    <source>
        <dbReference type="SAM" id="Phobius"/>
    </source>
</evidence>
<dbReference type="InterPro" id="IPR004843">
    <property type="entry name" value="Calcineurin-like_PHP"/>
</dbReference>
<evidence type="ECO:0000313" key="6">
    <source>
        <dbReference type="EMBL" id="RMI07076.1"/>
    </source>
</evidence>
<dbReference type="PANTHER" id="PTHR22953:SF153">
    <property type="entry name" value="PURPLE ACID PHOSPHATASE"/>
    <property type="match status" value="1"/>
</dbReference>
<dbReference type="EMBL" id="RFFI01000080">
    <property type="protein sequence ID" value="RMI07076.1"/>
    <property type="molecule type" value="Genomic_DNA"/>
</dbReference>
<feature type="domain" description="Purple acid phosphatase N-terminal" evidence="5">
    <location>
        <begin position="221"/>
        <end position="314"/>
    </location>
</feature>
<keyword evidence="2" id="KW-1133">Transmembrane helix</keyword>
<gene>
    <name evidence="6" type="ORF">EBM89_13975</name>
</gene>
<comment type="caution">
    <text evidence="6">The sequence shown here is derived from an EMBL/GenBank/DDBJ whole genome shotgun (WGS) entry which is preliminary data.</text>
</comment>
<keyword evidence="7" id="KW-1185">Reference proteome</keyword>
<dbReference type="InterPro" id="IPR039331">
    <property type="entry name" value="PAPs-like"/>
</dbReference>
<reference evidence="6 7" key="1">
    <citation type="submission" date="2018-10" db="EMBL/GenBank/DDBJ databases">
        <title>Isolation, diversity and antifungal activity of actinobacteria from wheat.</title>
        <authorList>
            <person name="Han C."/>
        </authorList>
    </citation>
    <scope>NUCLEOTIDE SEQUENCE [LARGE SCALE GENOMIC DNA]</scope>
    <source>
        <strain evidence="6 7">NEAU-YY56</strain>
    </source>
</reference>
<dbReference type="InterPro" id="IPR029052">
    <property type="entry name" value="Metallo-depent_PP-like"/>
</dbReference>
<dbReference type="Pfam" id="PF00149">
    <property type="entry name" value="Metallophos"/>
    <property type="match status" value="1"/>
</dbReference>
<dbReference type="InterPro" id="IPR015914">
    <property type="entry name" value="PAPs_N"/>
</dbReference>
<feature type="transmembrane region" description="Helical" evidence="2">
    <location>
        <begin position="823"/>
        <end position="844"/>
    </location>
</feature>
<dbReference type="GO" id="GO:0005975">
    <property type="term" value="P:carbohydrate metabolic process"/>
    <property type="evidence" value="ECO:0007669"/>
    <property type="project" value="UniProtKB-ARBA"/>
</dbReference>
<keyword evidence="2" id="KW-0472">Membrane</keyword>
<evidence type="ECO:0000313" key="7">
    <source>
        <dbReference type="Proteomes" id="UP000269289"/>
    </source>
</evidence>
<dbReference type="Gene3D" id="2.60.40.2700">
    <property type="match status" value="1"/>
</dbReference>
<dbReference type="AlphaFoldDB" id="A0A3M2J4Q1"/>
<evidence type="ECO:0000259" key="5">
    <source>
        <dbReference type="Pfam" id="PF16656"/>
    </source>
</evidence>